<dbReference type="AlphaFoldDB" id="A0A8J6NVB7"/>
<dbReference type="Proteomes" id="UP000605201">
    <property type="component" value="Unassembled WGS sequence"/>
</dbReference>
<gene>
    <name evidence="1" type="ORF">H8D96_00875</name>
</gene>
<reference evidence="1 2" key="1">
    <citation type="submission" date="2020-08" db="EMBL/GenBank/DDBJ databases">
        <title>Bridging the membrane lipid divide: bacteria of the FCB group superphylum have the potential to synthesize archaeal ether lipids.</title>
        <authorList>
            <person name="Villanueva L."/>
            <person name="Von Meijenfeldt F.A.B."/>
            <person name="Westbye A.B."/>
            <person name="Yadav S."/>
            <person name="Hopmans E.C."/>
            <person name="Dutilh B.E."/>
            <person name="Sinninghe Damste J.S."/>
        </authorList>
    </citation>
    <scope>NUCLEOTIDE SEQUENCE [LARGE SCALE GENOMIC DNA]</scope>
    <source>
        <strain evidence="1">NIOZ-UU17</strain>
    </source>
</reference>
<organism evidence="1 2">
    <name type="scientific">Candidatus Desulfatibia vada</name>
    <dbReference type="NCBI Taxonomy" id="2841696"/>
    <lineage>
        <taxon>Bacteria</taxon>
        <taxon>Pseudomonadati</taxon>
        <taxon>Thermodesulfobacteriota</taxon>
        <taxon>Desulfobacteria</taxon>
        <taxon>Desulfobacterales</taxon>
        <taxon>Desulfobacterales incertae sedis</taxon>
        <taxon>Candidatus Desulfatibia</taxon>
    </lineage>
</organism>
<accession>A0A8J6NVB7</accession>
<proteinExistence type="predicted"/>
<dbReference type="EMBL" id="JACNIG010000044">
    <property type="protein sequence ID" value="MBC8430449.1"/>
    <property type="molecule type" value="Genomic_DNA"/>
</dbReference>
<name>A0A8J6NVB7_9BACT</name>
<evidence type="ECO:0000313" key="2">
    <source>
        <dbReference type="Proteomes" id="UP000605201"/>
    </source>
</evidence>
<sequence>SSASIDGTVNAAGGGNIVVRKKAVVSYSDFTAASVDQRVGFQSVIVGDSISELFFKLATPFKYDTGPATVIGSICRVTFGDRSDQDGYCKTKLCGSSVAAGTYFHTTMGGLVGKGPYLFNAASNLPKSKVYTATSYIQCKLTASAFYVASLTQGAVHVYYDIMQLPS</sequence>
<feature type="non-terminal residue" evidence="1">
    <location>
        <position position="1"/>
    </location>
</feature>
<comment type="caution">
    <text evidence="1">The sequence shown here is derived from an EMBL/GenBank/DDBJ whole genome shotgun (WGS) entry which is preliminary data.</text>
</comment>
<protein>
    <submittedName>
        <fullName evidence="1">Uncharacterized protein</fullName>
    </submittedName>
</protein>
<evidence type="ECO:0000313" key="1">
    <source>
        <dbReference type="EMBL" id="MBC8430449.1"/>
    </source>
</evidence>